<evidence type="ECO:0000313" key="8">
    <source>
        <dbReference type="Proteomes" id="UP000051645"/>
    </source>
</evidence>
<evidence type="ECO:0000313" key="6">
    <source>
        <dbReference type="EMBL" id="KRN28720.1"/>
    </source>
</evidence>
<dbReference type="Pfam" id="PF13411">
    <property type="entry name" value="MerR_1"/>
    <property type="match status" value="1"/>
</dbReference>
<dbReference type="STRING" id="81857.IV38_GL000924"/>
<dbReference type="AlphaFoldDB" id="A0A0R2G0C8"/>
<evidence type="ECO:0000313" key="7">
    <source>
        <dbReference type="EMBL" id="KRN32870.1"/>
    </source>
</evidence>
<dbReference type="InterPro" id="IPR009061">
    <property type="entry name" value="DNA-bd_dom_put_sf"/>
</dbReference>
<evidence type="ECO:0000256" key="4">
    <source>
        <dbReference type="ARBA" id="ARBA00023163"/>
    </source>
</evidence>
<keyword evidence="8" id="KW-1185">Reference proteome</keyword>
<dbReference type="SUPFAM" id="SSF46955">
    <property type="entry name" value="Putative DNA-binding domain"/>
    <property type="match status" value="1"/>
</dbReference>
<organism evidence="7 8">
    <name type="scientific">Lactobacillus selangorensis</name>
    <dbReference type="NCBI Taxonomy" id="81857"/>
    <lineage>
        <taxon>Bacteria</taxon>
        <taxon>Bacillati</taxon>
        <taxon>Bacillota</taxon>
        <taxon>Bacilli</taxon>
        <taxon>Lactobacillales</taxon>
        <taxon>Lactobacillaceae</taxon>
        <taxon>Lactobacillus</taxon>
    </lineage>
</organism>
<evidence type="ECO:0000259" key="5">
    <source>
        <dbReference type="PROSITE" id="PS50937"/>
    </source>
</evidence>
<dbReference type="EMBL" id="JQAT01000002">
    <property type="protein sequence ID" value="KRN28720.1"/>
    <property type="molecule type" value="Genomic_DNA"/>
</dbReference>
<dbReference type="PATRIC" id="fig|81857.3.peg.927"/>
<dbReference type="SMART" id="SM00422">
    <property type="entry name" value="HTH_MERR"/>
    <property type="match status" value="1"/>
</dbReference>
<comment type="caution">
    <text evidence="7">The sequence shown here is derived from an EMBL/GenBank/DDBJ whole genome shotgun (WGS) entry which is preliminary data.</text>
</comment>
<dbReference type="GO" id="GO:0003700">
    <property type="term" value="F:DNA-binding transcription factor activity"/>
    <property type="evidence" value="ECO:0007669"/>
    <property type="project" value="InterPro"/>
</dbReference>
<keyword evidence="1" id="KW-0678">Repressor</keyword>
<proteinExistence type="predicted"/>
<feature type="domain" description="HTH merR-type" evidence="5">
    <location>
        <begin position="1"/>
        <end position="71"/>
    </location>
</feature>
<sequence>MGLSISGAVKKTDIPATTIRYYDKKGLLPFVRHDENGHRDFTKHDITMLQLISCLKNTGMELSHIRDFVQMCQDGDTTLEERLALFEHQKTVIEDRIKQDQKYLQTVEHKINYYKAACAAGTEDAVSNEDCE</sequence>
<evidence type="ECO:0000313" key="9">
    <source>
        <dbReference type="Proteomes" id="UP000051751"/>
    </source>
</evidence>
<keyword evidence="3" id="KW-0238">DNA-binding</keyword>
<keyword evidence="4" id="KW-0804">Transcription</keyword>
<dbReference type="Proteomes" id="UP000051645">
    <property type="component" value="Unassembled WGS sequence"/>
</dbReference>
<dbReference type="InterPro" id="IPR047057">
    <property type="entry name" value="MerR_fam"/>
</dbReference>
<dbReference type="OrthoDB" id="9811174at2"/>
<accession>A0A0R2G0C8</accession>
<dbReference type="Proteomes" id="UP000051751">
    <property type="component" value="Unassembled WGS sequence"/>
</dbReference>
<evidence type="ECO:0000256" key="3">
    <source>
        <dbReference type="ARBA" id="ARBA00023125"/>
    </source>
</evidence>
<reference evidence="8 9" key="1">
    <citation type="journal article" date="2015" name="Genome Announc.">
        <title>Expanding the biotechnology potential of lactobacilli through comparative genomics of 213 strains and associated genera.</title>
        <authorList>
            <person name="Sun Z."/>
            <person name="Harris H.M."/>
            <person name="McCann A."/>
            <person name="Guo C."/>
            <person name="Argimon S."/>
            <person name="Zhang W."/>
            <person name="Yang X."/>
            <person name="Jeffery I.B."/>
            <person name="Cooney J.C."/>
            <person name="Kagawa T.F."/>
            <person name="Liu W."/>
            <person name="Song Y."/>
            <person name="Salvetti E."/>
            <person name="Wrobel A."/>
            <person name="Rasinkangas P."/>
            <person name="Parkhill J."/>
            <person name="Rea M.C."/>
            <person name="O'Sullivan O."/>
            <person name="Ritari J."/>
            <person name="Douillard F.P."/>
            <person name="Paul Ross R."/>
            <person name="Yang R."/>
            <person name="Briner A.E."/>
            <person name="Felis G.E."/>
            <person name="de Vos W.M."/>
            <person name="Barrangou R."/>
            <person name="Klaenhammer T.R."/>
            <person name="Caufield P.W."/>
            <person name="Cui Y."/>
            <person name="Zhang H."/>
            <person name="O'Toole P.W."/>
        </authorList>
    </citation>
    <scope>NUCLEOTIDE SEQUENCE [LARGE SCALE GENOMIC DNA]</scope>
    <source>
        <strain evidence="6 9">ATCC BAA-66</strain>
        <strain evidence="7 8">DSM 13344</strain>
    </source>
</reference>
<keyword evidence="2" id="KW-0805">Transcription regulation</keyword>
<gene>
    <name evidence="6" type="ORF">IV38_GL000924</name>
    <name evidence="7" type="ORF">IV40_GL000929</name>
</gene>
<name>A0A0R2G0C8_9LACO</name>
<dbReference type="PANTHER" id="PTHR30204">
    <property type="entry name" value="REDOX-CYCLING DRUG-SENSING TRANSCRIPTIONAL ACTIVATOR SOXR"/>
    <property type="match status" value="1"/>
</dbReference>
<dbReference type="CDD" id="cd01109">
    <property type="entry name" value="HTH_YyaN"/>
    <property type="match status" value="1"/>
</dbReference>
<dbReference type="PROSITE" id="PS50937">
    <property type="entry name" value="HTH_MERR_2"/>
    <property type="match status" value="1"/>
</dbReference>
<dbReference type="GO" id="GO:0003677">
    <property type="term" value="F:DNA binding"/>
    <property type="evidence" value="ECO:0007669"/>
    <property type="project" value="UniProtKB-KW"/>
</dbReference>
<protein>
    <recommendedName>
        <fullName evidence="5">HTH merR-type domain-containing protein</fullName>
    </recommendedName>
</protein>
<dbReference type="Gene3D" id="1.10.1660.10">
    <property type="match status" value="1"/>
</dbReference>
<evidence type="ECO:0000256" key="1">
    <source>
        <dbReference type="ARBA" id="ARBA00022491"/>
    </source>
</evidence>
<dbReference type="RefSeq" id="WP_057769108.1">
    <property type="nucleotide sequence ID" value="NZ_JQAT01000002.1"/>
</dbReference>
<dbReference type="InterPro" id="IPR000551">
    <property type="entry name" value="MerR-type_HTH_dom"/>
</dbReference>
<dbReference type="EMBL" id="JQAZ01000002">
    <property type="protein sequence ID" value="KRN32870.1"/>
    <property type="molecule type" value="Genomic_DNA"/>
</dbReference>
<evidence type="ECO:0000256" key="2">
    <source>
        <dbReference type="ARBA" id="ARBA00023015"/>
    </source>
</evidence>
<dbReference type="PANTHER" id="PTHR30204:SF69">
    <property type="entry name" value="MERR-FAMILY TRANSCRIPTIONAL REGULATOR"/>
    <property type="match status" value="1"/>
</dbReference>